<keyword evidence="4" id="KW-1185">Reference proteome</keyword>
<gene>
    <name evidence="3" type="ORF">Purlil1_13935</name>
</gene>
<evidence type="ECO:0000256" key="2">
    <source>
        <dbReference type="SAM" id="Phobius"/>
    </source>
</evidence>
<organism evidence="3 4">
    <name type="scientific">Purpureocillium lilacinum</name>
    <name type="common">Paecilomyces lilacinus</name>
    <dbReference type="NCBI Taxonomy" id="33203"/>
    <lineage>
        <taxon>Eukaryota</taxon>
        <taxon>Fungi</taxon>
        <taxon>Dikarya</taxon>
        <taxon>Ascomycota</taxon>
        <taxon>Pezizomycotina</taxon>
        <taxon>Sordariomycetes</taxon>
        <taxon>Hypocreomycetidae</taxon>
        <taxon>Hypocreales</taxon>
        <taxon>Ophiocordycipitaceae</taxon>
        <taxon>Purpureocillium</taxon>
    </lineage>
</organism>
<keyword evidence="2" id="KW-0812">Transmembrane</keyword>
<feature type="region of interest" description="Disordered" evidence="1">
    <location>
        <begin position="41"/>
        <end position="64"/>
    </location>
</feature>
<feature type="compositionally biased region" description="Acidic residues" evidence="1">
    <location>
        <begin position="41"/>
        <end position="50"/>
    </location>
</feature>
<proteinExistence type="predicted"/>
<dbReference type="EMBL" id="JAWRVI010000367">
    <property type="protein sequence ID" value="KAK4067052.1"/>
    <property type="molecule type" value="Genomic_DNA"/>
</dbReference>
<evidence type="ECO:0000313" key="3">
    <source>
        <dbReference type="EMBL" id="KAK4067052.1"/>
    </source>
</evidence>
<protein>
    <submittedName>
        <fullName evidence="3">Uncharacterized protein</fullName>
    </submittedName>
</protein>
<evidence type="ECO:0000313" key="4">
    <source>
        <dbReference type="Proteomes" id="UP001287286"/>
    </source>
</evidence>
<feature type="transmembrane region" description="Helical" evidence="2">
    <location>
        <begin position="101"/>
        <end position="118"/>
    </location>
</feature>
<sequence>MGSRHHQTCAVRGAVGYVNYPHAPDPSYPPLNDSEKAEYCDEMEEPDDHDDISVSFDHSDDEFSDTMAETGWHEGVATGTAGAHCLSCRCNQRPGLRDDKLPLPGAFILLVVFIYMVMTT</sequence>
<reference evidence="3 4" key="1">
    <citation type="journal article" date="2024" name="Microbiol. Resour. Announc.">
        <title>Genome annotations for the ascomycete fungi Trichoderma harzianum, Trichoderma aggressivum, and Purpureocillium lilacinum.</title>
        <authorList>
            <person name="Beijen E.P.W."/>
            <person name="Ohm R.A."/>
        </authorList>
    </citation>
    <scope>NUCLEOTIDE SEQUENCE [LARGE SCALE GENOMIC DNA]</scope>
    <source>
        <strain evidence="3 4">CBS 150709</strain>
    </source>
</reference>
<dbReference type="Proteomes" id="UP001287286">
    <property type="component" value="Unassembled WGS sequence"/>
</dbReference>
<comment type="caution">
    <text evidence="3">The sequence shown here is derived from an EMBL/GenBank/DDBJ whole genome shotgun (WGS) entry which is preliminary data.</text>
</comment>
<accession>A0ABR0BCR1</accession>
<keyword evidence="2" id="KW-0472">Membrane</keyword>
<evidence type="ECO:0000256" key="1">
    <source>
        <dbReference type="SAM" id="MobiDB-lite"/>
    </source>
</evidence>
<keyword evidence="2" id="KW-1133">Transmembrane helix</keyword>
<name>A0ABR0BCR1_PURLI</name>